<dbReference type="Gene3D" id="1.10.1740.10">
    <property type="match status" value="1"/>
</dbReference>
<dbReference type="KEGG" id="bpsl:WS57_16105"/>
<keyword evidence="3" id="KW-0731">Sigma factor</keyword>
<dbReference type="GO" id="GO:0016987">
    <property type="term" value="F:sigma factor activity"/>
    <property type="evidence" value="ECO:0007669"/>
    <property type="project" value="UniProtKB-KW"/>
</dbReference>
<dbReference type="InterPro" id="IPR013325">
    <property type="entry name" value="RNA_pol_sigma_r2"/>
</dbReference>
<organism evidence="5 6">
    <name type="scientific">Burkholderia pseudomultivorans</name>
    <dbReference type="NCBI Taxonomy" id="1207504"/>
    <lineage>
        <taxon>Bacteria</taxon>
        <taxon>Pseudomonadati</taxon>
        <taxon>Pseudomonadota</taxon>
        <taxon>Betaproteobacteria</taxon>
        <taxon>Burkholderiales</taxon>
        <taxon>Burkholderiaceae</taxon>
        <taxon>Burkholderia</taxon>
        <taxon>Burkholderia cepacia complex</taxon>
    </lineage>
</organism>
<comment type="caution">
    <text evidence="5">The sequence shown here is derived from an EMBL/GenBank/DDBJ whole genome shotgun (WGS) entry which is preliminary data.</text>
</comment>
<dbReference type="SUPFAM" id="SSF88946">
    <property type="entry name" value="Sigma2 domain of RNA polymerase sigma factors"/>
    <property type="match status" value="1"/>
</dbReference>
<reference evidence="5 6" key="1">
    <citation type="submission" date="2015-11" db="EMBL/GenBank/DDBJ databases">
        <title>Expanding the genomic diversity of Burkholderia species for the development of highly accurate diagnostics.</title>
        <authorList>
            <person name="Sahl J."/>
            <person name="Keim P."/>
            <person name="Wagner D."/>
        </authorList>
    </citation>
    <scope>NUCLEOTIDE SEQUENCE [LARGE SCALE GENOMIC DNA]</scope>
    <source>
        <strain evidence="5 6">MSMB574WGS</strain>
    </source>
</reference>
<name>A0A132F1B0_9BURK</name>
<evidence type="ECO:0000313" key="5">
    <source>
        <dbReference type="EMBL" id="KWF65495.1"/>
    </source>
</evidence>
<proteinExistence type="inferred from homology"/>
<protein>
    <submittedName>
        <fullName evidence="5">RNA polymerase subunit sigma-24</fullName>
    </submittedName>
</protein>
<dbReference type="EMBL" id="LPJX01000036">
    <property type="protein sequence ID" value="KWF65495.1"/>
    <property type="molecule type" value="Genomic_DNA"/>
</dbReference>
<evidence type="ECO:0000313" key="6">
    <source>
        <dbReference type="Proteomes" id="UP000061512"/>
    </source>
</evidence>
<dbReference type="InterPro" id="IPR039425">
    <property type="entry name" value="RNA_pol_sigma-70-like"/>
</dbReference>
<dbReference type="PANTHER" id="PTHR43133:SF63">
    <property type="entry name" value="RNA POLYMERASE SIGMA FACTOR FECI-RELATED"/>
    <property type="match status" value="1"/>
</dbReference>
<dbReference type="AlphaFoldDB" id="A0A132F1B0"/>
<evidence type="ECO:0000256" key="4">
    <source>
        <dbReference type="ARBA" id="ARBA00023163"/>
    </source>
</evidence>
<accession>A0A132F1B0</accession>
<dbReference type="RefSeq" id="WP_009689499.1">
    <property type="nucleotide sequence ID" value="NZ_CP013378.1"/>
</dbReference>
<sequence>MTDSTRSHLKKLLESRYTHWLRRFERLVGTRDRAADLLHETWLKLENASVPGTVSNSEAYLMRMANNLAIDQHRRDQHYVDQADIDAVLEMPDDRADPERIVGARLTVDLLADVLQELPPRRRAILLAARVEGRLNREIAEQMGISLRLVELELRHAISHCLERMKVHGESGESHTSGRRKF</sequence>
<dbReference type="InterPro" id="IPR013249">
    <property type="entry name" value="RNA_pol_sigma70_r4_t2"/>
</dbReference>
<keyword evidence="4" id="KW-0804">Transcription</keyword>
<dbReference type="NCBIfam" id="TIGR02937">
    <property type="entry name" value="sigma70-ECF"/>
    <property type="match status" value="1"/>
</dbReference>
<dbReference type="Pfam" id="PF08281">
    <property type="entry name" value="Sigma70_r4_2"/>
    <property type="match status" value="1"/>
</dbReference>
<evidence type="ECO:0000256" key="3">
    <source>
        <dbReference type="ARBA" id="ARBA00023082"/>
    </source>
</evidence>
<dbReference type="GO" id="GO:0003677">
    <property type="term" value="F:DNA binding"/>
    <property type="evidence" value="ECO:0007669"/>
    <property type="project" value="InterPro"/>
</dbReference>
<gene>
    <name evidence="5" type="ORF">WT57_19060</name>
</gene>
<evidence type="ECO:0000256" key="1">
    <source>
        <dbReference type="ARBA" id="ARBA00010641"/>
    </source>
</evidence>
<dbReference type="Proteomes" id="UP000061512">
    <property type="component" value="Unassembled WGS sequence"/>
</dbReference>
<dbReference type="InterPro" id="IPR013324">
    <property type="entry name" value="RNA_pol_sigma_r3/r4-like"/>
</dbReference>
<dbReference type="GO" id="GO:0006352">
    <property type="term" value="P:DNA-templated transcription initiation"/>
    <property type="evidence" value="ECO:0007669"/>
    <property type="project" value="InterPro"/>
</dbReference>
<dbReference type="InterPro" id="IPR014284">
    <property type="entry name" value="RNA_pol_sigma-70_dom"/>
</dbReference>
<dbReference type="Gene3D" id="1.10.10.10">
    <property type="entry name" value="Winged helix-like DNA-binding domain superfamily/Winged helix DNA-binding domain"/>
    <property type="match status" value="1"/>
</dbReference>
<dbReference type="InterPro" id="IPR007627">
    <property type="entry name" value="RNA_pol_sigma70_r2"/>
</dbReference>
<keyword evidence="2" id="KW-0805">Transcription regulation</keyword>
<dbReference type="InterPro" id="IPR036388">
    <property type="entry name" value="WH-like_DNA-bd_sf"/>
</dbReference>
<dbReference type="SUPFAM" id="SSF88659">
    <property type="entry name" value="Sigma3 and sigma4 domains of RNA polymerase sigma factors"/>
    <property type="match status" value="1"/>
</dbReference>
<evidence type="ECO:0000256" key="2">
    <source>
        <dbReference type="ARBA" id="ARBA00023015"/>
    </source>
</evidence>
<comment type="similarity">
    <text evidence="1">Belongs to the sigma-70 factor family. ECF subfamily.</text>
</comment>
<dbReference type="Pfam" id="PF04542">
    <property type="entry name" value="Sigma70_r2"/>
    <property type="match status" value="1"/>
</dbReference>
<dbReference type="PANTHER" id="PTHR43133">
    <property type="entry name" value="RNA POLYMERASE ECF-TYPE SIGMA FACTO"/>
    <property type="match status" value="1"/>
</dbReference>